<dbReference type="PROSITE" id="PS50942">
    <property type="entry name" value="ENTH"/>
    <property type="match status" value="1"/>
</dbReference>
<gene>
    <name evidence="3" type="ORF">BcabD6B2_36450</name>
</gene>
<dbReference type="InterPro" id="IPR008942">
    <property type="entry name" value="ENTH_VHS"/>
</dbReference>
<dbReference type="InterPro" id="IPR013809">
    <property type="entry name" value="ENTH"/>
</dbReference>
<sequence length="731" mass="80242">MKAVNASNEQVLLLTVSDVDRRLKEALYTNDVGCPETVLYELSQATYHATFMERISRAVWRCLKSNTAHSRRIQKALTLLTYLALNGAEACLDDIINHIDDVTDLHNKVFPTNVRELEYIIKDKAINLVNLVCDREMLERKRKETAALRSRFVGVSSNNGKVATQELYKPIYAVDAKPGLMGVAPIAASKVWNFLSKPASERGKPNKVLQMFKMMGKDRRTNGDQVKPFPMLRTKGTGTTVQHHRHPAGRLHWPTEENKPRLEFDSFRTEDDTVASSSSDDYRSTSDTESDSSVDSSERSRSASRGRRRSMVDSVSSSSRESDVDDGSDSDSDDVFTHGGRGEGRRTGFERERAPRPAQAREVAVRDERSSAYRERQEVAVYDTATTRHTDARPNSGRQRMAERQIDINEEVNRLSIGAGPSQPRRGVWSRPTYTGDGGANARLGGNLENTDHEVRGLRAGLGDFAPELWPDREVEDVQLTPNPLAQPGDVLEVLAVHARLALLEEHNRLGPEALQRLGLALVAGVGGGLGFAGAVGPRGKGVRPGEPLGGPPQSHGGVFVEPAVDVDVLLAAFVHPECGVNAPQTDDVAEAHVELVGAAIHEKEQGVIGVGVVGFPVDRRVDDLVVHHVVPELLASRHHPDHLDRHHVHVNGLEVPGDGRERSVNFGRRDGCGGCGPRCGVFHRGLRFQGRGCSNFTTVLGVTAGGLFLGRRWPFDMLRDGAEDDWVGLR</sequence>
<feature type="compositionally biased region" description="Basic and acidic residues" evidence="1">
    <location>
        <begin position="253"/>
        <end position="271"/>
    </location>
</feature>
<keyword evidence="4" id="KW-1185">Reference proteome</keyword>
<dbReference type="EMBL" id="BPLF01000003">
    <property type="protein sequence ID" value="GIX64210.1"/>
    <property type="molecule type" value="Genomic_DNA"/>
</dbReference>
<evidence type="ECO:0000313" key="4">
    <source>
        <dbReference type="Proteomes" id="UP001497744"/>
    </source>
</evidence>
<name>A0AAV4LWE3_BABCB</name>
<dbReference type="Proteomes" id="UP001497744">
    <property type="component" value="Unassembled WGS sequence"/>
</dbReference>
<dbReference type="Pfam" id="PF01417">
    <property type="entry name" value="ENTH"/>
    <property type="match status" value="1"/>
</dbReference>
<feature type="domain" description="ENTH" evidence="2">
    <location>
        <begin position="11"/>
        <end position="142"/>
    </location>
</feature>
<dbReference type="AlphaFoldDB" id="A0AAV4LWE3"/>
<dbReference type="CDD" id="cd03571">
    <property type="entry name" value="ENTH"/>
    <property type="match status" value="1"/>
</dbReference>
<dbReference type="GeneID" id="94195691"/>
<accession>A0AAV4LWE3</accession>
<dbReference type="RefSeq" id="XP_067716279.1">
    <property type="nucleotide sequence ID" value="XM_067860178.1"/>
</dbReference>
<protein>
    <submittedName>
        <fullName evidence="3">ENTH domain-containing protein</fullName>
    </submittedName>
</protein>
<feature type="compositionally biased region" description="Basic and acidic residues" evidence="1">
    <location>
        <begin position="363"/>
        <end position="378"/>
    </location>
</feature>
<dbReference type="SUPFAM" id="SSF48464">
    <property type="entry name" value="ENTH/VHS domain"/>
    <property type="match status" value="1"/>
</dbReference>
<evidence type="ECO:0000313" key="3">
    <source>
        <dbReference type="EMBL" id="GIX64210.1"/>
    </source>
</evidence>
<comment type="caution">
    <text evidence="3">The sequence shown here is derived from an EMBL/GenBank/DDBJ whole genome shotgun (WGS) entry which is preliminary data.</text>
</comment>
<evidence type="ECO:0000256" key="1">
    <source>
        <dbReference type="SAM" id="MobiDB-lite"/>
    </source>
</evidence>
<feature type="region of interest" description="Disordered" evidence="1">
    <location>
        <begin position="217"/>
        <end position="400"/>
    </location>
</feature>
<reference evidence="3 4" key="1">
    <citation type="submission" date="2021-06" db="EMBL/GenBank/DDBJ databases">
        <title>Genome sequence of Babesia caballi.</title>
        <authorList>
            <person name="Yamagishi J."/>
            <person name="Kidaka T."/>
            <person name="Ochi A."/>
        </authorList>
    </citation>
    <scope>NUCLEOTIDE SEQUENCE [LARGE SCALE GENOMIC DNA]</scope>
    <source>
        <strain evidence="3">USDA-D6B2</strain>
    </source>
</reference>
<organism evidence="3 4">
    <name type="scientific">Babesia caballi</name>
    <dbReference type="NCBI Taxonomy" id="5871"/>
    <lineage>
        <taxon>Eukaryota</taxon>
        <taxon>Sar</taxon>
        <taxon>Alveolata</taxon>
        <taxon>Apicomplexa</taxon>
        <taxon>Aconoidasida</taxon>
        <taxon>Piroplasmida</taxon>
        <taxon>Babesiidae</taxon>
        <taxon>Babesia</taxon>
    </lineage>
</organism>
<dbReference type="Gene3D" id="1.25.40.90">
    <property type="match status" value="1"/>
</dbReference>
<feature type="compositionally biased region" description="Acidic residues" evidence="1">
    <location>
        <begin position="323"/>
        <end position="334"/>
    </location>
</feature>
<evidence type="ECO:0000259" key="2">
    <source>
        <dbReference type="PROSITE" id="PS50942"/>
    </source>
</evidence>
<proteinExistence type="predicted"/>
<feature type="compositionally biased region" description="Basic and acidic residues" evidence="1">
    <location>
        <begin position="340"/>
        <end position="355"/>
    </location>
</feature>
<dbReference type="SMART" id="SM00273">
    <property type="entry name" value="ENTH"/>
    <property type="match status" value="1"/>
</dbReference>